<proteinExistence type="predicted"/>
<dbReference type="PANTHER" id="PTHR44029:SF1">
    <property type="entry name" value="DNAJ HOMOLOG SUBFAMILY C MEMBER 21"/>
    <property type="match status" value="1"/>
</dbReference>
<gene>
    <name evidence="10" type="ORF">ABMA28_002580</name>
</gene>
<dbReference type="GO" id="GO:0008270">
    <property type="term" value="F:zinc ion binding"/>
    <property type="evidence" value="ECO:0007669"/>
    <property type="project" value="UniProtKB-KW"/>
</dbReference>
<feature type="domain" description="J" evidence="8">
    <location>
        <begin position="3"/>
        <end position="69"/>
    </location>
</feature>
<dbReference type="InterPro" id="IPR022755">
    <property type="entry name" value="Znf_C2H2_jaz"/>
</dbReference>
<feature type="region of interest" description="Disordered" evidence="7">
    <location>
        <begin position="583"/>
        <end position="607"/>
    </location>
</feature>
<evidence type="ECO:0000256" key="2">
    <source>
        <dbReference type="ARBA" id="ARBA00022771"/>
    </source>
</evidence>
<dbReference type="InterPro" id="IPR018253">
    <property type="entry name" value="DnaJ_domain_CS"/>
</dbReference>
<evidence type="ECO:0000256" key="6">
    <source>
        <dbReference type="SAM" id="Coils"/>
    </source>
</evidence>
<dbReference type="Gene3D" id="3.30.160.60">
    <property type="entry name" value="Classic Zinc Finger"/>
    <property type="match status" value="1"/>
</dbReference>
<feature type="compositionally biased region" description="Polar residues" evidence="7">
    <location>
        <begin position="493"/>
        <end position="513"/>
    </location>
</feature>
<comment type="caution">
    <text evidence="10">The sequence shown here is derived from an EMBL/GenBank/DDBJ whole genome shotgun (WGS) entry which is preliminary data.</text>
</comment>
<evidence type="ECO:0000256" key="1">
    <source>
        <dbReference type="ARBA" id="ARBA00022723"/>
    </source>
</evidence>
<dbReference type="SMART" id="SM00451">
    <property type="entry name" value="ZnF_U1"/>
    <property type="match status" value="1"/>
</dbReference>
<feature type="region of interest" description="Disordered" evidence="7">
    <location>
        <begin position="344"/>
        <end position="560"/>
    </location>
</feature>
<dbReference type="PRINTS" id="PR00625">
    <property type="entry name" value="JDOMAIN"/>
</dbReference>
<dbReference type="InterPro" id="IPR036869">
    <property type="entry name" value="J_dom_sf"/>
</dbReference>
<dbReference type="Gene3D" id="1.10.287.110">
    <property type="entry name" value="DnaJ domain"/>
    <property type="match status" value="1"/>
</dbReference>
<dbReference type="PROSITE" id="PS50157">
    <property type="entry name" value="ZINC_FINGER_C2H2_2"/>
    <property type="match status" value="1"/>
</dbReference>
<accession>A0ABD0SXB3</accession>
<evidence type="ECO:0000313" key="10">
    <source>
        <dbReference type="EMBL" id="KAL0830401.1"/>
    </source>
</evidence>
<dbReference type="Pfam" id="PF12171">
    <property type="entry name" value="zf-C2H2_jaz"/>
    <property type="match status" value="1"/>
</dbReference>
<feature type="region of interest" description="Disordered" evidence="7">
    <location>
        <begin position="282"/>
        <end position="327"/>
    </location>
</feature>
<evidence type="ECO:0000259" key="8">
    <source>
        <dbReference type="PROSITE" id="PS50076"/>
    </source>
</evidence>
<dbReference type="SMART" id="SM00355">
    <property type="entry name" value="ZnF_C2H2"/>
    <property type="match status" value="2"/>
</dbReference>
<feature type="compositionally biased region" description="Polar residues" evidence="7">
    <location>
        <begin position="585"/>
        <end position="599"/>
    </location>
</feature>
<evidence type="ECO:0000256" key="5">
    <source>
        <dbReference type="PROSITE-ProRule" id="PRU00042"/>
    </source>
</evidence>
<dbReference type="PANTHER" id="PTHR44029">
    <property type="entry name" value="DNAJ HOMOLOG SUBFAMILY C MEMBER 21"/>
    <property type="match status" value="1"/>
</dbReference>
<feature type="compositionally biased region" description="Basic and acidic residues" evidence="7">
    <location>
        <begin position="540"/>
        <end position="553"/>
    </location>
</feature>
<dbReference type="PROSITE" id="PS50076">
    <property type="entry name" value="DNAJ_2"/>
    <property type="match status" value="1"/>
</dbReference>
<feature type="compositionally biased region" description="Low complexity" evidence="7">
    <location>
        <begin position="312"/>
        <end position="326"/>
    </location>
</feature>
<dbReference type="FunFam" id="1.10.287.110:FF:000046">
    <property type="entry name" value="dnaJ homolog subfamily C member 21"/>
    <property type="match status" value="1"/>
</dbReference>
<keyword evidence="6" id="KW-0175">Coiled coil</keyword>
<feature type="compositionally biased region" description="Basic residues" evidence="7">
    <location>
        <begin position="433"/>
        <end position="443"/>
    </location>
</feature>
<evidence type="ECO:0000256" key="3">
    <source>
        <dbReference type="ARBA" id="ARBA00022833"/>
    </source>
</evidence>
<sequence length="607" mass="69629">MKCHYEVLNVAKEAGAAEIKKAYRRLALQWHPDKNLDNLQEAKEQFQLVQNAYEVLSDPQERAWYDNHREQLLRGAGSSYNDDSLDVYPYFSPSCYKGFGDDPQGFYGVYSEVFSKLAAEETDFLDDPEDVNKIPKFGNSTTPYEEVHEFYAYWMAFSTNKSYVWLDQYNIQQGDNRRVIKLMEKENNKIRQKARKERNEEIRRLVSFVRRKDKRVIEHTKLLQEKAEENKRKAEQVRRERIIQRQKEIEEAKKKEGESSFIQSDEYQKKLSEIESLLAEEFGLSSDDDTISEGGMESSNEESSKTEEASEASKATAKSSAKPKSSMRNLYCSACNKLFKNVKSFENHENSKKHKENVANMSMEEDIGISDNEDEDEEVENVEVKNEAAETKVNGQPDNDKDQIGNSTSDIEDNDIRETLSDDSDQIQALPKSQKKKKNKKKSFIPMPESEGNDSHDEMSFNEIEGPARSRKAKKFNMLKSQIQAKKEANLKKGSQSQTSTENLYEVSSTTPTDDALGESALPKDRPMLPKMQRNVKPKKPVERKPLRPKASETEDSSTALTLRCAVCQTDFPSKNKLFDHLKNTGHSVPLPQTSFTQTKKGKRANR</sequence>
<dbReference type="InterPro" id="IPR036236">
    <property type="entry name" value="Znf_C2H2_sf"/>
</dbReference>
<evidence type="ECO:0000256" key="7">
    <source>
        <dbReference type="SAM" id="MobiDB-lite"/>
    </source>
</evidence>
<dbReference type="Pfam" id="PF00226">
    <property type="entry name" value="DnaJ"/>
    <property type="match status" value="1"/>
</dbReference>
<protein>
    <recommendedName>
        <fullName evidence="4">DnaJ homolog subfamily C member 21</fullName>
    </recommendedName>
</protein>
<keyword evidence="2 5" id="KW-0863">Zinc-finger</keyword>
<dbReference type="PROSITE" id="PS00636">
    <property type="entry name" value="DNAJ_1"/>
    <property type="match status" value="1"/>
</dbReference>
<dbReference type="EMBL" id="JBEDNZ010000013">
    <property type="protein sequence ID" value="KAL0830401.1"/>
    <property type="molecule type" value="Genomic_DNA"/>
</dbReference>
<feature type="domain" description="C2H2-type" evidence="9">
    <location>
        <begin position="563"/>
        <end position="592"/>
    </location>
</feature>
<dbReference type="CDD" id="cd06257">
    <property type="entry name" value="DnaJ"/>
    <property type="match status" value="1"/>
</dbReference>
<dbReference type="InterPro" id="IPR003604">
    <property type="entry name" value="Matrin/U1-like-C_Znf_C2H2"/>
</dbReference>
<dbReference type="Pfam" id="PF21884">
    <property type="entry name" value="ZUO1-like_ZHD"/>
    <property type="match status" value="1"/>
</dbReference>
<dbReference type="InterPro" id="IPR054076">
    <property type="entry name" value="ZUO1-like_ZHD"/>
</dbReference>
<dbReference type="SUPFAM" id="SSF57667">
    <property type="entry name" value="beta-beta-alpha zinc fingers"/>
    <property type="match status" value="1"/>
</dbReference>
<evidence type="ECO:0000259" key="9">
    <source>
        <dbReference type="PROSITE" id="PS50157"/>
    </source>
</evidence>
<dbReference type="SUPFAM" id="SSF46565">
    <property type="entry name" value="Chaperone J-domain"/>
    <property type="match status" value="1"/>
</dbReference>
<feature type="coiled-coil region" evidence="6">
    <location>
        <begin position="180"/>
        <end position="240"/>
    </location>
</feature>
<keyword evidence="1" id="KW-0479">Metal-binding</keyword>
<dbReference type="InterPro" id="IPR051964">
    <property type="entry name" value="Chaperone_stress_response"/>
</dbReference>
<dbReference type="InterPro" id="IPR013087">
    <property type="entry name" value="Znf_C2H2_type"/>
</dbReference>
<feature type="compositionally biased region" description="Acidic residues" evidence="7">
    <location>
        <begin position="363"/>
        <end position="381"/>
    </location>
</feature>
<evidence type="ECO:0000256" key="4">
    <source>
        <dbReference type="ARBA" id="ARBA00074367"/>
    </source>
</evidence>
<reference evidence="10 11" key="1">
    <citation type="submission" date="2024-06" db="EMBL/GenBank/DDBJ databases">
        <title>A chromosome-level genome assembly of beet webworm, Loxostege sticticalis.</title>
        <authorList>
            <person name="Zhang Y."/>
        </authorList>
    </citation>
    <scope>NUCLEOTIDE SEQUENCE [LARGE SCALE GENOMIC DNA]</scope>
    <source>
        <strain evidence="10">AQ028</strain>
        <tissue evidence="10">Male pupae</tissue>
    </source>
</reference>
<evidence type="ECO:0000313" key="11">
    <source>
        <dbReference type="Proteomes" id="UP001549921"/>
    </source>
</evidence>
<dbReference type="PROSITE" id="PS00028">
    <property type="entry name" value="ZINC_FINGER_C2H2_1"/>
    <property type="match status" value="2"/>
</dbReference>
<dbReference type="AlphaFoldDB" id="A0ABD0SXB3"/>
<name>A0ABD0SXB3_LOXSC</name>
<dbReference type="Proteomes" id="UP001549921">
    <property type="component" value="Unassembled WGS sequence"/>
</dbReference>
<organism evidence="10 11">
    <name type="scientific">Loxostege sticticalis</name>
    <name type="common">Beet webworm moth</name>
    <dbReference type="NCBI Taxonomy" id="481309"/>
    <lineage>
        <taxon>Eukaryota</taxon>
        <taxon>Metazoa</taxon>
        <taxon>Ecdysozoa</taxon>
        <taxon>Arthropoda</taxon>
        <taxon>Hexapoda</taxon>
        <taxon>Insecta</taxon>
        <taxon>Pterygota</taxon>
        <taxon>Neoptera</taxon>
        <taxon>Endopterygota</taxon>
        <taxon>Lepidoptera</taxon>
        <taxon>Glossata</taxon>
        <taxon>Ditrysia</taxon>
        <taxon>Pyraloidea</taxon>
        <taxon>Crambidae</taxon>
        <taxon>Pyraustinae</taxon>
        <taxon>Loxostege</taxon>
    </lineage>
</organism>
<keyword evidence="3" id="KW-0862">Zinc</keyword>
<dbReference type="InterPro" id="IPR001623">
    <property type="entry name" value="DnaJ_domain"/>
</dbReference>
<dbReference type="SMART" id="SM00271">
    <property type="entry name" value="DnaJ"/>
    <property type="match status" value="1"/>
</dbReference>